<evidence type="ECO:0000313" key="5">
    <source>
        <dbReference type="EMBL" id="OYX30781.1"/>
    </source>
</evidence>
<evidence type="ECO:0000313" key="6">
    <source>
        <dbReference type="Proteomes" id="UP000215595"/>
    </source>
</evidence>
<feature type="domain" description="HTH araC/xylS-type" evidence="4">
    <location>
        <begin position="208"/>
        <end position="306"/>
    </location>
</feature>
<keyword evidence="3" id="KW-0804">Transcription</keyword>
<evidence type="ECO:0000256" key="3">
    <source>
        <dbReference type="ARBA" id="ARBA00023163"/>
    </source>
</evidence>
<dbReference type="PANTHER" id="PTHR47893:SF1">
    <property type="entry name" value="REGULATORY PROTEIN PCHR"/>
    <property type="match status" value="1"/>
</dbReference>
<dbReference type="InterPro" id="IPR009057">
    <property type="entry name" value="Homeodomain-like_sf"/>
</dbReference>
<dbReference type="AlphaFoldDB" id="A0A258FE61"/>
<comment type="caution">
    <text evidence="5">The sequence shown here is derived from an EMBL/GenBank/DDBJ whole genome shotgun (WGS) entry which is preliminary data.</text>
</comment>
<dbReference type="Gene3D" id="1.10.10.60">
    <property type="entry name" value="Homeodomain-like"/>
    <property type="match status" value="2"/>
</dbReference>
<dbReference type="PRINTS" id="PR00032">
    <property type="entry name" value="HTHARAC"/>
</dbReference>
<reference evidence="5 6" key="1">
    <citation type="submission" date="2017-03" db="EMBL/GenBank/DDBJ databases">
        <title>Lifting the veil on microbial sulfur biogeochemistry in mining wastewaters.</title>
        <authorList>
            <person name="Kantor R.S."/>
            <person name="Colenbrander Nelson T."/>
            <person name="Marshall S."/>
            <person name="Bennett D."/>
            <person name="Apte S."/>
            <person name="Camacho D."/>
            <person name="Thomas B.C."/>
            <person name="Warren L.A."/>
            <person name="Banfield J.F."/>
        </authorList>
    </citation>
    <scope>NUCLEOTIDE SEQUENCE [LARGE SCALE GENOMIC DNA]</scope>
    <source>
        <strain evidence="5">32-69-9</strain>
    </source>
</reference>
<dbReference type="Pfam" id="PF12833">
    <property type="entry name" value="HTH_18"/>
    <property type="match status" value="1"/>
</dbReference>
<accession>A0A258FE61</accession>
<gene>
    <name evidence="5" type="ORF">B7Z01_13810</name>
</gene>
<dbReference type="SMART" id="SM00342">
    <property type="entry name" value="HTH_ARAC"/>
    <property type="match status" value="1"/>
</dbReference>
<dbReference type="SUPFAM" id="SSF46689">
    <property type="entry name" value="Homeodomain-like"/>
    <property type="match status" value="1"/>
</dbReference>
<evidence type="ECO:0000256" key="2">
    <source>
        <dbReference type="ARBA" id="ARBA00023125"/>
    </source>
</evidence>
<name>A0A258FE61_9CAUL</name>
<dbReference type="EMBL" id="NCEB01000039">
    <property type="protein sequence ID" value="OYX30781.1"/>
    <property type="molecule type" value="Genomic_DNA"/>
</dbReference>
<organism evidence="5 6">
    <name type="scientific">Brevundimonas subvibrioides</name>
    <dbReference type="NCBI Taxonomy" id="74313"/>
    <lineage>
        <taxon>Bacteria</taxon>
        <taxon>Pseudomonadati</taxon>
        <taxon>Pseudomonadota</taxon>
        <taxon>Alphaproteobacteria</taxon>
        <taxon>Caulobacterales</taxon>
        <taxon>Caulobacteraceae</taxon>
        <taxon>Brevundimonas</taxon>
    </lineage>
</organism>
<evidence type="ECO:0000256" key="1">
    <source>
        <dbReference type="ARBA" id="ARBA00023015"/>
    </source>
</evidence>
<dbReference type="GO" id="GO:0003700">
    <property type="term" value="F:DNA-binding transcription factor activity"/>
    <property type="evidence" value="ECO:0007669"/>
    <property type="project" value="InterPro"/>
</dbReference>
<protein>
    <recommendedName>
        <fullName evidence="4">HTH araC/xylS-type domain-containing protein</fullName>
    </recommendedName>
</protein>
<dbReference type="GO" id="GO:0043565">
    <property type="term" value="F:sequence-specific DNA binding"/>
    <property type="evidence" value="ECO:0007669"/>
    <property type="project" value="InterPro"/>
</dbReference>
<dbReference type="InterPro" id="IPR018060">
    <property type="entry name" value="HTH_AraC"/>
</dbReference>
<dbReference type="InterPro" id="IPR020449">
    <property type="entry name" value="Tscrpt_reg_AraC-type_HTH"/>
</dbReference>
<dbReference type="PROSITE" id="PS01124">
    <property type="entry name" value="HTH_ARAC_FAMILY_2"/>
    <property type="match status" value="1"/>
</dbReference>
<keyword evidence="1" id="KW-0805">Transcription regulation</keyword>
<keyword evidence="2" id="KW-0238">DNA-binding</keyword>
<sequence>MTHLDPPVSDAARDARYQAPLDGRIMTHDLDQGMVCERVTFGEGLAVCRASGACARDTTFAAPDDAGPRLHLQVITRGRCVFTERSRERPLPERRVAVIQADGQDAAWTITSTEPVSVLSIDISEHRLNDWLGDAKGGGWRDRLANAATLGDVSYRNLVELMHLLQRKSVGRLALEARVLNAVWQSLRPFEADDRSGPAIDDLADRLEQVRALIERGGQQARSMSALSELSGMGVRRLNRAYREAFGVTLFQAVLNARLDRAFAELRQGGRPIKQVAWQAGYEHPTSFTHAFRRRFGIAPNAVRPR</sequence>
<dbReference type="PANTHER" id="PTHR47893">
    <property type="entry name" value="REGULATORY PROTEIN PCHR"/>
    <property type="match status" value="1"/>
</dbReference>
<dbReference type="Proteomes" id="UP000215595">
    <property type="component" value="Unassembled WGS sequence"/>
</dbReference>
<evidence type="ECO:0000259" key="4">
    <source>
        <dbReference type="PROSITE" id="PS01124"/>
    </source>
</evidence>
<dbReference type="InterPro" id="IPR053142">
    <property type="entry name" value="PchR_regulatory_protein"/>
</dbReference>
<proteinExistence type="predicted"/>